<dbReference type="Proteomes" id="UP000828390">
    <property type="component" value="Unassembled WGS sequence"/>
</dbReference>
<gene>
    <name evidence="1" type="ORF">DPMN_074557</name>
</gene>
<dbReference type="AlphaFoldDB" id="A0A9D3YFI6"/>
<accession>A0A9D3YFI6</accession>
<sequence length="67" mass="7571">MLENVKALNDIKNPNNKEIIINYIGKIMRFSCHPVGDQCLAHELTANVDLFQHHGQFVRGGELTQVP</sequence>
<organism evidence="1 2">
    <name type="scientific">Dreissena polymorpha</name>
    <name type="common">Zebra mussel</name>
    <name type="synonym">Mytilus polymorpha</name>
    <dbReference type="NCBI Taxonomy" id="45954"/>
    <lineage>
        <taxon>Eukaryota</taxon>
        <taxon>Metazoa</taxon>
        <taxon>Spiralia</taxon>
        <taxon>Lophotrochozoa</taxon>
        <taxon>Mollusca</taxon>
        <taxon>Bivalvia</taxon>
        <taxon>Autobranchia</taxon>
        <taxon>Heteroconchia</taxon>
        <taxon>Euheterodonta</taxon>
        <taxon>Imparidentia</taxon>
        <taxon>Neoheterodontei</taxon>
        <taxon>Myida</taxon>
        <taxon>Dreissenoidea</taxon>
        <taxon>Dreissenidae</taxon>
        <taxon>Dreissena</taxon>
    </lineage>
</organism>
<keyword evidence="2" id="KW-1185">Reference proteome</keyword>
<comment type="caution">
    <text evidence="1">The sequence shown here is derived from an EMBL/GenBank/DDBJ whole genome shotgun (WGS) entry which is preliminary data.</text>
</comment>
<dbReference type="EMBL" id="JAIWYP010000015">
    <property type="protein sequence ID" value="KAH3699599.1"/>
    <property type="molecule type" value="Genomic_DNA"/>
</dbReference>
<name>A0A9D3YFI6_DREPO</name>
<reference evidence="1" key="1">
    <citation type="journal article" date="2019" name="bioRxiv">
        <title>The Genome of the Zebra Mussel, Dreissena polymorpha: A Resource for Invasive Species Research.</title>
        <authorList>
            <person name="McCartney M.A."/>
            <person name="Auch B."/>
            <person name="Kono T."/>
            <person name="Mallez S."/>
            <person name="Zhang Y."/>
            <person name="Obille A."/>
            <person name="Becker A."/>
            <person name="Abrahante J.E."/>
            <person name="Garbe J."/>
            <person name="Badalamenti J.P."/>
            <person name="Herman A."/>
            <person name="Mangelson H."/>
            <person name="Liachko I."/>
            <person name="Sullivan S."/>
            <person name="Sone E.D."/>
            <person name="Koren S."/>
            <person name="Silverstein K.A.T."/>
            <person name="Beckman K.B."/>
            <person name="Gohl D.M."/>
        </authorList>
    </citation>
    <scope>NUCLEOTIDE SEQUENCE</scope>
    <source>
        <strain evidence="1">Duluth1</strain>
        <tissue evidence="1">Whole animal</tissue>
    </source>
</reference>
<evidence type="ECO:0000313" key="1">
    <source>
        <dbReference type="EMBL" id="KAH3699599.1"/>
    </source>
</evidence>
<proteinExistence type="predicted"/>
<evidence type="ECO:0000313" key="2">
    <source>
        <dbReference type="Proteomes" id="UP000828390"/>
    </source>
</evidence>
<protein>
    <submittedName>
        <fullName evidence="1">Uncharacterized protein</fullName>
    </submittedName>
</protein>
<reference evidence="1" key="2">
    <citation type="submission" date="2020-11" db="EMBL/GenBank/DDBJ databases">
        <authorList>
            <person name="McCartney M.A."/>
            <person name="Auch B."/>
            <person name="Kono T."/>
            <person name="Mallez S."/>
            <person name="Becker A."/>
            <person name="Gohl D.M."/>
            <person name="Silverstein K.A.T."/>
            <person name="Koren S."/>
            <person name="Bechman K.B."/>
            <person name="Herman A."/>
            <person name="Abrahante J.E."/>
            <person name="Garbe J."/>
        </authorList>
    </citation>
    <scope>NUCLEOTIDE SEQUENCE</scope>
    <source>
        <strain evidence="1">Duluth1</strain>
        <tissue evidence="1">Whole animal</tissue>
    </source>
</reference>